<evidence type="ECO:0000256" key="1">
    <source>
        <dbReference type="SAM" id="Coils"/>
    </source>
</evidence>
<evidence type="ECO:0000313" key="3">
    <source>
        <dbReference type="Proteomes" id="UP000305887"/>
    </source>
</evidence>
<dbReference type="OrthoDB" id="975794at2"/>
<proteinExistence type="predicted"/>
<dbReference type="RefSeq" id="WP_139078655.1">
    <property type="nucleotide sequence ID" value="NZ_VDFU01000038.1"/>
</dbReference>
<feature type="coiled-coil region" evidence="1">
    <location>
        <begin position="345"/>
        <end position="393"/>
    </location>
</feature>
<keyword evidence="3" id="KW-1185">Reference proteome</keyword>
<sequence>MQLRFLLVTGPNSPPASVDFGPGLNVVYGGSNTGKSHIMRLIDFVLGAKNPPEPIAEQAGYDLIHLGVLFDDGAEKTLVRALQGGNIKVIDGLTRARPAQAQGTSVSAQHSAQISLSRMLLAQVGAKDARVRTDASGKTRDLSFRDLQRLALVSETKIQDVSSPVLSGQFVTKTAETSVFKYMITGVDDSALDVAKPDSEQHLRRAVQLELLDQQIRDAEHEVAEADQDNEELLKLDRELDAELSRSFVVQESAEVSYRELTFNRLQMRREHEAIQDRLSEIDTLTARFNLLAEHYNSDEARLASIVEAGHFFTLEDAVDCPICGASPEHHRAEKACEGDVGEIILAAEAEITELRERAVELQLTISGLRVERDELAARARELLLRLNGLQADILHEVPTVQTIRSVTSQVIAKKLSIQKSLELVRRRDNLVAQRAELGVSPGYDSSTIVAQQQLDGATLDAFSQVVEAELQSWDFPEAKRVFFELPKLDISVAGKSRAANGKGVRALLHGAFDIGLMKFCKNLGRSHPGFLILDSLFITYKDPSDAGDSAIAGTPLKDRAFRAFATLPNDLQLIILENVDVPDWLEGQPQVTHFTGSAAIGRAGLFPK</sequence>
<accession>A0A5C4MR83</accession>
<dbReference type="Proteomes" id="UP000305887">
    <property type="component" value="Unassembled WGS sequence"/>
</dbReference>
<organism evidence="2 3">
    <name type="scientific">Rubellimicrobium rubrum</name>
    <dbReference type="NCBI Taxonomy" id="2585369"/>
    <lineage>
        <taxon>Bacteria</taxon>
        <taxon>Pseudomonadati</taxon>
        <taxon>Pseudomonadota</taxon>
        <taxon>Alphaproteobacteria</taxon>
        <taxon>Rhodobacterales</taxon>
        <taxon>Roseobacteraceae</taxon>
        <taxon>Rubellimicrobium</taxon>
    </lineage>
</organism>
<gene>
    <name evidence="2" type="ORF">FHG66_19135</name>
</gene>
<name>A0A5C4MR83_9RHOB</name>
<dbReference type="InterPro" id="IPR027417">
    <property type="entry name" value="P-loop_NTPase"/>
</dbReference>
<dbReference type="SUPFAM" id="SSF52540">
    <property type="entry name" value="P-loop containing nucleoside triphosphate hydrolases"/>
    <property type="match status" value="1"/>
</dbReference>
<feature type="coiled-coil region" evidence="1">
    <location>
        <begin position="209"/>
        <end position="236"/>
    </location>
</feature>
<comment type="caution">
    <text evidence="2">The sequence shown here is derived from an EMBL/GenBank/DDBJ whole genome shotgun (WGS) entry which is preliminary data.</text>
</comment>
<reference evidence="2 3" key="1">
    <citation type="submission" date="2019-06" db="EMBL/GenBank/DDBJ databases">
        <title>YIM 131921 draft genome.</title>
        <authorList>
            <person name="Jiang L."/>
        </authorList>
    </citation>
    <scope>NUCLEOTIDE SEQUENCE [LARGE SCALE GENOMIC DNA]</scope>
    <source>
        <strain evidence="2 3">YIM 131921</strain>
    </source>
</reference>
<dbReference type="Gene3D" id="3.40.50.300">
    <property type="entry name" value="P-loop containing nucleotide triphosphate hydrolases"/>
    <property type="match status" value="1"/>
</dbReference>
<evidence type="ECO:0000313" key="2">
    <source>
        <dbReference type="EMBL" id="TNC46258.1"/>
    </source>
</evidence>
<dbReference type="EMBL" id="VDFU01000038">
    <property type="protein sequence ID" value="TNC46258.1"/>
    <property type="molecule type" value="Genomic_DNA"/>
</dbReference>
<evidence type="ECO:0008006" key="4">
    <source>
        <dbReference type="Google" id="ProtNLM"/>
    </source>
</evidence>
<dbReference type="AlphaFoldDB" id="A0A5C4MR83"/>
<protein>
    <recommendedName>
        <fullName evidence="4">Rad50/SbcC-type AAA domain-containing protein</fullName>
    </recommendedName>
</protein>
<keyword evidence="1" id="KW-0175">Coiled coil</keyword>